<accession>A0ACC5Y051</accession>
<proteinExistence type="predicted"/>
<evidence type="ECO:0000313" key="1">
    <source>
        <dbReference type="EMBL" id="MCJ8728973.1"/>
    </source>
</evidence>
<evidence type="ECO:0000313" key="2">
    <source>
        <dbReference type="Proteomes" id="UP000830395"/>
    </source>
</evidence>
<organism evidence="1 2">
    <name type="scientific">Pangasius djambal</name>
    <dbReference type="NCBI Taxonomy" id="1691987"/>
    <lineage>
        <taxon>Eukaryota</taxon>
        <taxon>Metazoa</taxon>
        <taxon>Chordata</taxon>
        <taxon>Craniata</taxon>
        <taxon>Vertebrata</taxon>
        <taxon>Euteleostomi</taxon>
        <taxon>Actinopterygii</taxon>
        <taxon>Neopterygii</taxon>
        <taxon>Teleostei</taxon>
        <taxon>Ostariophysi</taxon>
        <taxon>Siluriformes</taxon>
        <taxon>Pangasiidae</taxon>
        <taxon>Pangasius</taxon>
    </lineage>
</organism>
<feature type="non-terminal residue" evidence="1">
    <location>
        <position position="1"/>
    </location>
</feature>
<reference evidence="1" key="1">
    <citation type="submission" date="2020-02" db="EMBL/GenBank/DDBJ databases">
        <title>Genome sequencing of the panga catfish, Pangasius djambal.</title>
        <authorList>
            <person name="Wen M."/>
            <person name="Zahm M."/>
            <person name="Roques C."/>
            <person name="Cabau C."/>
            <person name="Klopp C."/>
            <person name="Donnadieu C."/>
            <person name="Jouanno E."/>
            <person name="Avarre J.-C."/>
            <person name="Campet M."/>
            <person name="Ha T."/>
            <person name="Dugue R."/>
            <person name="Lampietro C."/>
            <person name="Louis A."/>
            <person name="Herpin A."/>
            <person name="Echchiki A."/>
            <person name="Berthelot C."/>
            <person name="Parey E."/>
            <person name="Roest-Crollius H."/>
            <person name="Braasch I."/>
            <person name="Postlethwait J.H."/>
            <person name="Bobe J."/>
            <person name="Montfort J."/>
            <person name="Bouchez O."/>
            <person name="Begum T."/>
            <person name="Schartl M."/>
            <person name="Gustiano R."/>
            <person name="Guiguen Y."/>
        </authorList>
    </citation>
    <scope>NUCLEOTIDE SEQUENCE</scope>
    <source>
        <strain evidence="1">Pdj_M5554</strain>
    </source>
</reference>
<name>A0ACC5Y051_9TELE</name>
<dbReference type="Proteomes" id="UP000830395">
    <property type="component" value="Chromosome 1"/>
</dbReference>
<dbReference type="EMBL" id="CM040975">
    <property type="protein sequence ID" value="MCJ8728973.1"/>
    <property type="molecule type" value="Genomic_DNA"/>
</dbReference>
<gene>
    <name evidence="1" type="ORF">PDJAM_G00009300</name>
</gene>
<comment type="caution">
    <text evidence="1">The sequence shown here is derived from an EMBL/GenBank/DDBJ whole genome shotgun (WGS) entry which is preliminary data.</text>
</comment>
<keyword evidence="2" id="KW-1185">Reference proteome</keyword>
<protein>
    <submittedName>
        <fullName evidence="1">Uncharacterized protein</fullName>
    </submittedName>
</protein>
<sequence>LQNSEGDNSLLLRNDRILCGSSTAAGLWDSTALNHVRISAYSNTTNRFATITLSFSYILLPVCHSYSIAYNDLLMSTFMQDV</sequence>